<keyword evidence="3" id="KW-0479">Metal-binding</keyword>
<dbReference type="Gene3D" id="6.20.210.20">
    <property type="entry name" value="THAP domain"/>
    <property type="match status" value="1"/>
</dbReference>
<dbReference type="SMART" id="SM00980">
    <property type="entry name" value="THAP"/>
    <property type="match status" value="1"/>
</dbReference>
<keyword evidence="8 12" id="KW-0238">DNA-binding</keyword>
<evidence type="ECO:0000256" key="3">
    <source>
        <dbReference type="ARBA" id="ARBA00022723"/>
    </source>
</evidence>
<proteinExistence type="inferred from homology"/>
<evidence type="ECO:0000256" key="9">
    <source>
        <dbReference type="ARBA" id="ARBA00023163"/>
    </source>
</evidence>
<feature type="region of interest" description="Disordered" evidence="14">
    <location>
        <begin position="127"/>
        <end position="169"/>
    </location>
</feature>
<evidence type="ECO:0000256" key="10">
    <source>
        <dbReference type="ARBA" id="ARBA00023242"/>
    </source>
</evidence>
<dbReference type="PANTHER" id="PTHR46600:SF1">
    <property type="entry name" value="THAP DOMAIN-CONTAINING PROTEIN 1"/>
    <property type="match status" value="1"/>
</dbReference>
<evidence type="ECO:0000256" key="12">
    <source>
        <dbReference type="PROSITE-ProRule" id="PRU00309"/>
    </source>
</evidence>
<dbReference type="AlphaFoldDB" id="A0AAJ7FS92"/>
<protein>
    <submittedName>
        <fullName evidence="17">THAP domain-containing protein 1</fullName>
    </submittedName>
</protein>
<evidence type="ECO:0000256" key="8">
    <source>
        <dbReference type="ARBA" id="ARBA00023125"/>
    </source>
</evidence>
<evidence type="ECO:0000313" key="17">
    <source>
        <dbReference type="RefSeq" id="XP_015605777.1"/>
    </source>
</evidence>
<dbReference type="SUPFAM" id="SSF57716">
    <property type="entry name" value="Glucocorticoid receptor-like (DNA-binding domain)"/>
    <property type="match status" value="1"/>
</dbReference>
<evidence type="ECO:0000256" key="11">
    <source>
        <dbReference type="ARBA" id="ARBA00023306"/>
    </source>
</evidence>
<keyword evidence="11" id="KW-0131">Cell cycle</keyword>
<sequence>MPRCAACPNRSGKGVKVSNFPRDEVVRNTWIQALNKKNWTPTKYAVLCELHFAPEMWEKVREDGRKKLKRNAVPTIFNRATGLVEDDTPSQEYRMEHKGTRIDKMTPVVEDDNPDQNISVVPSIKIENEENQDEPEAERKEVELETEMNRKVSENCNSEEELEQEKDLESLPQDCERKILGSHPNYQQLKKMYEKSENLRTIMKKKHKETIRKLQRRIKRLEQEVRVNDQRTSHIKKLLNDDQVEVLNRQMKKVCKWSDATLVAGYKLKFSCGNTGYTTLIKEGWPLPSIRTLRRKVENWK</sequence>
<feature type="compositionally biased region" description="Basic and acidic residues" evidence="14">
    <location>
        <begin position="137"/>
        <end position="153"/>
    </location>
</feature>
<dbReference type="KEGG" id="ccin:107272792"/>
<dbReference type="InterPro" id="IPR038441">
    <property type="entry name" value="THAP_Znf_sf"/>
</dbReference>
<dbReference type="GO" id="GO:0005654">
    <property type="term" value="C:nucleoplasm"/>
    <property type="evidence" value="ECO:0007669"/>
    <property type="project" value="UniProtKB-SubCell"/>
</dbReference>
<dbReference type="PROSITE" id="PS50950">
    <property type="entry name" value="ZF_THAP"/>
    <property type="match status" value="1"/>
</dbReference>
<comment type="similarity">
    <text evidence="2">Belongs to the THAP1 family.</text>
</comment>
<organism evidence="16 17">
    <name type="scientific">Cephus cinctus</name>
    <name type="common">Wheat stem sawfly</name>
    <dbReference type="NCBI Taxonomy" id="211228"/>
    <lineage>
        <taxon>Eukaryota</taxon>
        <taxon>Metazoa</taxon>
        <taxon>Ecdysozoa</taxon>
        <taxon>Arthropoda</taxon>
        <taxon>Hexapoda</taxon>
        <taxon>Insecta</taxon>
        <taxon>Pterygota</taxon>
        <taxon>Neoptera</taxon>
        <taxon>Endopterygota</taxon>
        <taxon>Hymenoptera</taxon>
        <taxon>Cephoidea</taxon>
        <taxon>Cephidae</taxon>
        <taxon>Cephus</taxon>
    </lineage>
</organism>
<dbReference type="Pfam" id="PF05485">
    <property type="entry name" value="THAP"/>
    <property type="match status" value="1"/>
</dbReference>
<evidence type="ECO:0000256" key="14">
    <source>
        <dbReference type="SAM" id="MobiDB-lite"/>
    </source>
</evidence>
<dbReference type="GeneID" id="107272792"/>
<dbReference type="Proteomes" id="UP000694920">
    <property type="component" value="Unplaced"/>
</dbReference>
<name>A0AAJ7FS92_CEPCN</name>
<feature type="domain" description="THAP-type" evidence="15">
    <location>
        <begin position="1"/>
        <end position="77"/>
    </location>
</feature>
<keyword evidence="4 12" id="KW-0863">Zinc-finger</keyword>
<keyword evidence="10" id="KW-0539">Nucleus</keyword>
<keyword evidence="6" id="KW-0805">Transcription regulation</keyword>
<dbReference type="GO" id="GO:0043565">
    <property type="term" value="F:sequence-specific DNA binding"/>
    <property type="evidence" value="ECO:0007669"/>
    <property type="project" value="InterPro"/>
</dbReference>
<keyword evidence="7 13" id="KW-0175">Coiled coil</keyword>
<evidence type="ECO:0000256" key="6">
    <source>
        <dbReference type="ARBA" id="ARBA00023015"/>
    </source>
</evidence>
<reference evidence="17" key="1">
    <citation type="submission" date="2025-08" db="UniProtKB">
        <authorList>
            <consortium name="RefSeq"/>
        </authorList>
    </citation>
    <scope>IDENTIFICATION</scope>
</reference>
<evidence type="ECO:0000256" key="5">
    <source>
        <dbReference type="ARBA" id="ARBA00022833"/>
    </source>
</evidence>
<dbReference type="GO" id="GO:0008270">
    <property type="term" value="F:zinc ion binding"/>
    <property type="evidence" value="ECO:0007669"/>
    <property type="project" value="UniProtKB-KW"/>
</dbReference>
<evidence type="ECO:0000256" key="13">
    <source>
        <dbReference type="SAM" id="Coils"/>
    </source>
</evidence>
<keyword evidence="5" id="KW-0862">Zinc</keyword>
<dbReference type="InterPro" id="IPR006612">
    <property type="entry name" value="THAP_Znf"/>
</dbReference>
<evidence type="ECO:0000256" key="2">
    <source>
        <dbReference type="ARBA" id="ARBA00006177"/>
    </source>
</evidence>
<keyword evidence="9" id="KW-0804">Transcription</keyword>
<evidence type="ECO:0000259" key="15">
    <source>
        <dbReference type="PROSITE" id="PS50950"/>
    </source>
</evidence>
<evidence type="ECO:0000256" key="1">
    <source>
        <dbReference type="ARBA" id="ARBA00004642"/>
    </source>
</evidence>
<keyword evidence="16" id="KW-1185">Reference proteome</keyword>
<dbReference type="SMART" id="SM00692">
    <property type="entry name" value="DM3"/>
    <property type="match status" value="1"/>
</dbReference>
<evidence type="ECO:0000256" key="7">
    <source>
        <dbReference type="ARBA" id="ARBA00023054"/>
    </source>
</evidence>
<accession>A0AAJ7FS92</accession>
<comment type="subcellular location">
    <subcellularLocation>
        <location evidence="1">Nucleus</location>
        <location evidence="1">Nucleoplasm</location>
    </subcellularLocation>
</comment>
<feature type="coiled-coil region" evidence="13">
    <location>
        <begin position="204"/>
        <end position="231"/>
    </location>
</feature>
<dbReference type="RefSeq" id="XP_015605777.1">
    <property type="nucleotide sequence ID" value="XM_015750291.1"/>
</dbReference>
<evidence type="ECO:0000256" key="4">
    <source>
        <dbReference type="ARBA" id="ARBA00022771"/>
    </source>
</evidence>
<dbReference type="InterPro" id="IPR026516">
    <property type="entry name" value="THAP1/10"/>
</dbReference>
<gene>
    <name evidence="17" type="primary">LOC107272792</name>
</gene>
<evidence type="ECO:0000313" key="16">
    <source>
        <dbReference type="Proteomes" id="UP000694920"/>
    </source>
</evidence>
<dbReference type="PANTHER" id="PTHR46600">
    <property type="entry name" value="THAP DOMAIN-CONTAINING"/>
    <property type="match status" value="1"/>
</dbReference>